<gene>
    <name evidence="3" type="ORF">SAMN04489720_2959</name>
</gene>
<dbReference type="AlphaFoldDB" id="A0A1G8GJ74"/>
<dbReference type="PROSITE" id="PS51257">
    <property type="entry name" value="PROKAR_LIPOPROTEIN"/>
    <property type="match status" value="1"/>
</dbReference>
<protein>
    <recommendedName>
        <fullName evidence="5">DUF3558 domain-containing protein</fullName>
    </recommendedName>
</protein>
<reference evidence="4" key="1">
    <citation type="submission" date="2016-10" db="EMBL/GenBank/DDBJ databases">
        <authorList>
            <person name="Varghese N."/>
            <person name="Submissions S."/>
        </authorList>
    </citation>
    <scope>NUCLEOTIDE SEQUENCE [LARGE SCALE GENOMIC DNA]</scope>
    <source>
        <strain evidence="4">DSM 22002</strain>
    </source>
</reference>
<evidence type="ECO:0008006" key="5">
    <source>
        <dbReference type="Google" id="ProtNLM"/>
    </source>
</evidence>
<feature type="signal peptide" evidence="2">
    <location>
        <begin position="1"/>
        <end position="25"/>
    </location>
</feature>
<dbReference type="OrthoDB" id="9829019at2"/>
<keyword evidence="2" id="KW-0732">Signal</keyword>
<evidence type="ECO:0000256" key="1">
    <source>
        <dbReference type="SAM" id="MobiDB-lite"/>
    </source>
</evidence>
<feature type="region of interest" description="Disordered" evidence="1">
    <location>
        <begin position="28"/>
        <end position="55"/>
    </location>
</feature>
<accession>A0A1G8GJ74</accession>
<evidence type="ECO:0000313" key="4">
    <source>
        <dbReference type="Proteomes" id="UP000198822"/>
    </source>
</evidence>
<name>A0A1G8GJ74_9MICO</name>
<dbReference type="Proteomes" id="UP000198822">
    <property type="component" value="Chromosome I"/>
</dbReference>
<dbReference type="STRING" id="399736.SAMN04489720_2959"/>
<sequence length="351" mass="36442">MTRTRAMLALPAALAALVLVGCADAVPAPSPTPSASESPTPIPTPTPEPLTREQTPINCLNVVSAELRAHLLGATATTSVTGRSGPWPMGAVGGELPLPEQTRSTACGFAMPDGFVEGVTYMEFSRSDTAQLLVDLADFGDRGEISQPPGTDLVLEPAPGVEAAQQLVIPFDGYVKAWIVGDGWMLALDTASGVDALAASAPDATVDAAMLTDRFPPLDQTCEPVLPIPTADLDLMARHGLGSGTTVASRDTPICHANEASGYERVLWWEDVTAADREQLLDDAAAGVDGMRLQGSTLDGGGAIVALADDTRLVVFDAVVVHLAIPIDGELALQLARHVHAPAWLDVPPVA</sequence>
<dbReference type="RefSeq" id="WP_157674865.1">
    <property type="nucleotide sequence ID" value="NZ_LT629695.1"/>
</dbReference>
<dbReference type="EMBL" id="LT629695">
    <property type="protein sequence ID" value="SDH94454.1"/>
    <property type="molecule type" value="Genomic_DNA"/>
</dbReference>
<proteinExistence type="predicted"/>
<keyword evidence="4" id="KW-1185">Reference proteome</keyword>
<feature type="compositionally biased region" description="Low complexity" evidence="1">
    <location>
        <begin position="28"/>
        <end position="39"/>
    </location>
</feature>
<organism evidence="3 4">
    <name type="scientific">Agrococcus jejuensis</name>
    <dbReference type="NCBI Taxonomy" id="399736"/>
    <lineage>
        <taxon>Bacteria</taxon>
        <taxon>Bacillati</taxon>
        <taxon>Actinomycetota</taxon>
        <taxon>Actinomycetes</taxon>
        <taxon>Micrococcales</taxon>
        <taxon>Microbacteriaceae</taxon>
        <taxon>Agrococcus</taxon>
    </lineage>
</organism>
<evidence type="ECO:0000256" key="2">
    <source>
        <dbReference type="SAM" id="SignalP"/>
    </source>
</evidence>
<feature type="chain" id="PRO_5009243508" description="DUF3558 domain-containing protein" evidence="2">
    <location>
        <begin position="26"/>
        <end position="351"/>
    </location>
</feature>
<evidence type="ECO:0000313" key="3">
    <source>
        <dbReference type="EMBL" id="SDH94454.1"/>
    </source>
</evidence>